<dbReference type="HAMAP" id="MF_00269">
    <property type="entry name" value="Tpx"/>
    <property type="match status" value="1"/>
</dbReference>
<dbReference type="InterPro" id="IPR036249">
    <property type="entry name" value="Thioredoxin-like_sf"/>
</dbReference>
<comment type="similarity">
    <text evidence="3">Belongs to the peroxiredoxin family. Tpx subfamily.</text>
</comment>
<comment type="caution">
    <text evidence="5">The sequence shown here is derived from an EMBL/GenBank/DDBJ whole genome shotgun (WGS) entry which is preliminary data.</text>
</comment>
<dbReference type="Proteomes" id="UP001179363">
    <property type="component" value="Unassembled WGS sequence"/>
</dbReference>
<evidence type="ECO:0000256" key="1">
    <source>
        <dbReference type="ARBA" id="ARBA00023157"/>
    </source>
</evidence>
<dbReference type="NCBIfam" id="NF001808">
    <property type="entry name" value="PRK00522.1"/>
    <property type="match status" value="1"/>
</dbReference>
<evidence type="ECO:0000256" key="2">
    <source>
        <dbReference type="ARBA" id="ARBA00023284"/>
    </source>
</evidence>
<keyword evidence="2 3" id="KW-0676">Redox-active center</keyword>
<dbReference type="InterPro" id="IPR013766">
    <property type="entry name" value="Thioredoxin_domain"/>
</dbReference>
<evidence type="ECO:0000259" key="4">
    <source>
        <dbReference type="PROSITE" id="PS51352"/>
    </source>
</evidence>
<dbReference type="PANTHER" id="PTHR43110">
    <property type="entry name" value="THIOL PEROXIDASE"/>
    <property type="match status" value="1"/>
</dbReference>
<feature type="domain" description="Thioredoxin" evidence="4">
    <location>
        <begin position="18"/>
        <end position="166"/>
    </location>
</feature>
<comment type="function">
    <text evidence="3">Thiol-specific peroxidase that catalyzes the reduction of hydrogen peroxide and organic hydroperoxides to water and alcohols, respectively. Plays a role in cell protection against oxidative stress by detoxifying peroxides.</text>
</comment>
<dbReference type="PROSITE" id="PS51352">
    <property type="entry name" value="THIOREDOXIN_2"/>
    <property type="match status" value="1"/>
</dbReference>
<dbReference type="GO" id="GO:0004601">
    <property type="term" value="F:peroxidase activity"/>
    <property type="evidence" value="ECO:0007669"/>
    <property type="project" value="UniProtKB-KW"/>
</dbReference>
<sequence>MSQITLRDKKINTYGSLPEMGEKAPHFELVTSDLSTVSLKDFQGKRVILNIFPSIDTNVCATSVRNFNERATKLNNTEVLCISRDLPFAQKRFVNDEGLKNVTNLSDFRQGDFGKDYGVEMMDGPLAGLLSRVVIVLDEEGKVIHSQQVPDISEEPDYLAALKSLL</sequence>
<proteinExistence type="inferred from homology"/>
<comment type="catalytic activity">
    <reaction evidence="3">
        <text>a hydroperoxide + [thioredoxin]-dithiol = an alcohol + [thioredoxin]-disulfide + H2O</text>
        <dbReference type="Rhea" id="RHEA:62620"/>
        <dbReference type="Rhea" id="RHEA-COMP:10698"/>
        <dbReference type="Rhea" id="RHEA-COMP:10700"/>
        <dbReference type="ChEBI" id="CHEBI:15377"/>
        <dbReference type="ChEBI" id="CHEBI:29950"/>
        <dbReference type="ChEBI" id="CHEBI:30879"/>
        <dbReference type="ChEBI" id="CHEBI:35924"/>
        <dbReference type="ChEBI" id="CHEBI:50058"/>
        <dbReference type="EC" id="1.11.1.24"/>
    </reaction>
</comment>
<dbReference type="InterPro" id="IPR002065">
    <property type="entry name" value="TPX"/>
</dbReference>
<feature type="active site" description="Cysteine sulfenic acid (-SOH) intermediate" evidence="3">
    <location>
        <position position="60"/>
    </location>
</feature>
<dbReference type="SUPFAM" id="SSF52833">
    <property type="entry name" value="Thioredoxin-like"/>
    <property type="match status" value="1"/>
</dbReference>
<keyword evidence="6" id="KW-1185">Reference proteome</keyword>
<evidence type="ECO:0000256" key="3">
    <source>
        <dbReference type="HAMAP-Rule" id="MF_00269"/>
    </source>
</evidence>
<protein>
    <recommendedName>
        <fullName evidence="3">Thiol peroxidase</fullName>
        <shortName evidence="3">Tpx</shortName>
        <ecNumber evidence="3">1.11.1.24</ecNumber>
    </recommendedName>
    <alternativeName>
        <fullName evidence="3">Peroxiredoxin tpx</fullName>
        <shortName evidence="3">Prx</shortName>
    </alternativeName>
    <alternativeName>
        <fullName evidence="3">Thioredoxin peroxidase</fullName>
    </alternativeName>
    <alternativeName>
        <fullName evidence="3">Thioredoxin-dependent peroxiredoxin</fullName>
    </alternativeName>
</protein>
<dbReference type="EC" id="1.11.1.24" evidence="3"/>
<accession>A0ABS9EGC0</accession>
<organism evidence="5 6">
    <name type="scientific">Gillisia lutea</name>
    <dbReference type="NCBI Taxonomy" id="2909668"/>
    <lineage>
        <taxon>Bacteria</taxon>
        <taxon>Pseudomonadati</taxon>
        <taxon>Bacteroidota</taxon>
        <taxon>Flavobacteriia</taxon>
        <taxon>Flavobacteriales</taxon>
        <taxon>Flavobacteriaceae</taxon>
        <taxon>Gillisia</taxon>
    </lineage>
</organism>
<reference evidence="5" key="1">
    <citation type="submission" date="2022-01" db="EMBL/GenBank/DDBJ databases">
        <title>Gillisia lutea sp. nov., isolated from marine plastic residues from the Malvarosa beach (Valencia, Spain).</title>
        <authorList>
            <person name="Vidal-Verdu A."/>
            <person name="Molina-Menor E."/>
            <person name="Satari L."/>
            <person name="Pascual J."/>
            <person name="Pereto J."/>
            <person name="Porcar M."/>
        </authorList>
    </citation>
    <scope>NUCLEOTIDE SEQUENCE</scope>
    <source>
        <strain evidence="5">M10.2A</strain>
    </source>
</reference>
<evidence type="ECO:0000313" key="6">
    <source>
        <dbReference type="Proteomes" id="UP001179363"/>
    </source>
</evidence>
<dbReference type="InterPro" id="IPR013740">
    <property type="entry name" value="Redoxin"/>
</dbReference>
<dbReference type="EMBL" id="JAKGTH010000007">
    <property type="protein sequence ID" value="MCF4101302.1"/>
    <property type="molecule type" value="Genomic_DNA"/>
</dbReference>
<dbReference type="Gene3D" id="3.40.30.10">
    <property type="entry name" value="Glutaredoxin"/>
    <property type="match status" value="1"/>
</dbReference>
<name>A0ABS9EGC0_9FLAO</name>
<comment type="subunit">
    <text evidence="3">Homodimer.</text>
</comment>
<dbReference type="InterPro" id="IPR050455">
    <property type="entry name" value="Tpx_Peroxidase_subfamily"/>
</dbReference>
<keyword evidence="1" id="KW-1015">Disulfide bond</keyword>
<dbReference type="PANTHER" id="PTHR43110:SF1">
    <property type="entry name" value="THIOL PEROXIDASE"/>
    <property type="match status" value="1"/>
</dbReference>
<gene>
    <name evidence="3 5" type="primary">tpx</name>
    <name evidence="5" type="ORF">L1I30_06470</name>
</gene>
<keyword evidence="3 5" id="KW-0575">Peroxidase</keyword>
<keyword evidence="3" id="KW-0049">Antioxidant</keyword>
<dbReference type="CDD" id="cd03014">
    <property type="entry name" value="PRX_Atyp2cys"/>
    <property type="match status" value="1"/>
</dbReference>
<comment type="caution">
    <text evidence="3">Lacks conserved residue(s) required for the propagation of feature annotation.</text>
</comment>
<keyword evidence="3 5" id="KW-0560">Oxidoreductase</keyword>
<evidence type="ECO:0000313" key="5">
    <source>
        <dbReference type="EMBL" id="MCF4101302.1"/>
    </source>
</evidence>
<dbReference type="Pfam" id="PF08534">
    <property type="entry name" value="Redoxin"/>
    <property type="match status" value="1"/>
</dbReference>
<dbReference type="RefSeq" id="WP_236133449.1">
    <property type="nucleotide sequence ID" value="NZ_JAKGTH010000007.1"/>
</dbReference>